<comment type="caution">
    <text evidence="1">The sequence shown here is derived from an EMBL/GenBank/DDBJ whole genome shotgun (WGS) entry which is preliminary data.</text>
</comment>
<name>A0ABN7V8R3_GIGMA</name>
<proteinExistence type="predicted"/>
<dbReference type="Proteomes" id="UP000789901">
    <property type="component" value="Unassembled WGS sequence"/>
</dbReference>
<evidence type="ECO:0000313" key="2">
    <source>
        <dbReference type="Proteomes" id="UP000789901"/>
    </source>
</evidence>
<keyword evidence="2" id="KW-1185">Reference proteome</keyword>
<organism evidence="1 2">
    <name type="scientific">Gigaspora margarita</name>
    <dbReference type="NCBI Taxonomy" id="4874"/>
    <lineage>
        <taxon>Eukaryota</taxon>
        <taxon>Fungi</taxon>
        <taxon>Fungi incertae sedis</taxon>
        <taxon>Mucoromycota</taxon>
        <taxon>Glomeromycotina</taxon>
        <taxon>Glomeromycetes</taxon>
        <taxon>Diversisporales</taxon>
        <taxon>Gigasporaceae</taxon>
        <taxon>Gigaspora</taxon>
    </lineage>
</organism>
<gene>
    <name evidence="1" type="ORF">GMARGA_LOCUS15731</name>
</gene>
<sequence length="152" mass="17696">MVVRYNVPGKLSFLIQNSNLLEYIHESVEYGPANKYRRKKAIKVRIVNHLRENLENNYRIYIARTILNNYLLLCRSRTIVAKEHNHPAWVSVTRVSRDKTKEHSDEYYCLASIKGARQFAQTFSDVFIIVSQDDKSKIGLGVPVVSRTFHTL</sequence>
<dbReference type="EMBL" id="CAJVQB010011013">
    <property type="protein sequence ID" value="CAG8744589.1"/>
    <property type="molecule type" value="Genomic_DNA"/>
</dbReference>
<accession>A0ABN7V8R3</accession>
<reference evidence="1 2" key="1">
    <citation type="submission" date="2021-06" db="EMBL/GenBank/DDBJ databases">
        <authorList>
            <person name="Kallberg Y."/>
            <person name="Tangrot J."/>
            <person name="Rosling A."/>
        </authorList>
    </citation>
    <scope>NUCLEOTIDE SEQUENCE [LARGE SCALE GENOMIC DNA]</scope>
    <source>
        <strain evidence="1 2">120-4 pot B 10/14</strain>
    </source>
</reference>
<protein>
    <submittedName>
        <fullName evidence="1">36982_t:CDS:1</fullName>
    </submittedName>
</protein>
<evidence type="ECO:0000313" key="1">
    <source>
        <dbReference type="EMBL" id="CAG8744589.1"/>
    </source>
</evidence>